<dbReference type="AlphaFoldDB" id="A0A0P7B0A2"/>
<comment type="caution">
    <text evidence="1">The sequence shown here is derived from an EMBL/GenBank/DDBJ whole genome shotgun (WGS) entry which is preliminary data.</text>
</comment>
<evidence type="ECO:0000313" key="1">
    <source>
        <dbReference type="EMBL" id="KPM31309.1"/>
    </source>
</evidence>
<accession>A0A0P7B0A2</accession>
<organism evidence="1 2">
    <name type="scientific">Croceitalea dokdonensis DOKDO 023</name>
    <dbReference type="NCBI Taxonomy" id="1300341"/>
    <lineage>
        <taxon>Bacteria</taxon>
        <taxon>Pseudomonadati</taxon>
        <taxon>Bacteroidota</taxon>
        <taxon>Flavobacteriia</taxon>
        <taxon>Flavobacteriales</taxon>
        <taxon>Flavobacteriaceae</taxon>
        <taxon>Croceitalea</taxon>
    </lineage>
</organism>
<name>A0A0P7B0A2_9FLAO</name>
<proteinExistence type="predicted"/>
<dbReference type="Proteomes" id="UP000050280">
    <property type="component" value="Unassembled WGS sequence"/>
</dbReference>
<evidence type="ECO:0000313" key="2">
    <source>
        <dbReference type="Proteomes" id="UP000050280"/>
    </source>
</evidence>
<protein>
    <submittedName>
        <fullName evidence="1">Uncharacterized protein</fullName>
    </submittedName>
</protein>
<gene>
    <name evidence="1" type="ORF">I595_2575</name>
</gene>
<reference evidence="1 2" key="1">
    <citation type="submission" date="2015-09" db="EMBL/GenBank/DDBJ databases">
        <title>Genome sequence of the marine flavobacterium Croceitalea dokdonensis DOKDO 023 that contains proton- and sodium-pumping rhodopsins.</title>
        <authorList>
            <person name="Kwon S.-K."/>
            <person name="Lee H.K."/>
            <person name="Kwak M.-J."/>
            <person name="Kim J.F."/>
        </authorList>
    </citation>
    <scope>NUCLEOTIDE SEQUENCE [LARGE SCALE GENOMIC DNA]</scope>
    <source>
        <strain evidence="1 2">DOKDO 023</strain>
    </source>
</reference>
<dbReference type="RefSeq" id="WP_054559622.1">
    <property type="nucleotide sequence ID" value="NZ_LDJX01000005.1"/>
</dbReference>
<keyword evidence="2" id="KW-1185">Reference proteome</keyword>
<dbReference type="EMBL" id="LDJX01000005">
    <property type="protein sequence ID" value="KPM31309.1"/>
    <property type="molecule type" value="Genomic_DNA"/>
</dbReference>
<sequence>MVFPKIGPKSIQLNAVPAKDIIIRANRDGDVLFNEKKVFHWGGIFHCLYQKFLDNPQFLFKAKIFLEADKKVSLTTVEKIVNELARFPFKMLYARVGNDKTTFYEVIQLMGTSKNDFAEETIHSGKVTVELFVEGFLIQPQANGLSDYEKLQQLKQGLFGLDTALVKQNIKQLQVSLFRITSTDSSYNGGDGHQSLRSSIKSKNSKKLLLVLFDDTMSFEDYISYLRYFRDCWKHRYESLSIKHRLLYIEIPTFLEFKLRKAGMDFNAFKPS</sequence>